<evidence type="ECO:0000313" key="1">
    <source>
        <dbReference type="EMBL" id="MBD2861537.1"/>
    </source>
</evidence>
<sequence>MKDEQGNAVLSITYEGNTYLPVRAVAGALKVAVDYDAATAIVLLGEKVEGVSIAGEEYDAGNYLTSDPRRTTFKDKDYKEVLYNKTKTDTEDGAGSFMLVPDKIYQKLYLQVAALDQDAEVSIYESGSLKLLKETKVLAQDGMATIEADIGGISEIYVEVHSKGGGFVIPLSTSYYQ</sequence>
<evidence type="ECO:0000313" key="2">
    <source>
        <dbReference type="Proteomes" id="UP000639396"/>
    </source>
</evidence>
<accession>A0A927C7P9</accession>
<protein>
    <recommendedName>
        <fullName evidence="3">Copper amine oxidase-like N-terminal domain-containing protein</fullName>
    </recommendedName>
</protein>
<dbReference type="AlphaFoldDB" id="A0A927C7P9"/>
<evidence type="ECO:0008006" key="3">
    <source>
        <dbReference type="Google" id="ProtNLM"/>
    </source>
</evidence>
<name>A0A927C7P9_9BACL</name>
<gene>
    <name evidence="1" type="ORF">IDH45_05975</name>
</gene>
<reference evidence="1" key="1">
    <citation type="submission" date="2020-09" db="EMBL/GenBank/DDBJ databases">
        <title>A novel bacterium of genus Paenibacillus, isolated from South China Sea.</title>
        <authorList>
            <person name="Huang H."/>
            <person name="Mo K."/>
            <person name="Hu Y."/>
        </authorList>
    </citation>
    <scope>NUCLEOTIDE SEQUENCE</scope>
    <source>
        <strain evidence="1">IB182363</strain>
    </source>
</reference>
<comment type="caution">
    <text evidence="1">The sequence shown here is derived from an EMBL/GenBank/DDBJ whole genome shotgun (WGS) entry which is preliminary data.</text>
</comment>
<dbReference type="RefSeq" id="WP_190925646.1">
    <property type="nucleotide sequence ID" value="NZ_JACXJA010000006.1"/>
</dbReference>
<keyword evidence="2" id="KW-1185">Reference proteome</keyword>
<dbReference type="Proteomes" id="UP000639396">
    <property type="component" value="Unassembled WGS sequence"/>
</dbReference>
<organism evidence="1 2">
    <name type="scientific">Paenibacillus oceani</name>
    <dbReference type="NCBI Taxonomy" id="2772510"/>
    <lineage>
        <taxon>Bacteria</taxon>
        <taxon>Bacillati</taxon>
        <taxon>Bacillota</taxon>
        <taxon>Bacilli</taxon>
        <taxon>Bacillales</taxon>
        <taxon>Paenibacillaceae</taxon>
        <taxon>Paenibacillus</taxon>
    </lineage>
</organism>
<dbReference type="EMBL" id="JACXJA010000006">
    <property type="protein sequence ID" value="MBD2861537.1"/>
    <property type="molecule type" value="Genomic_DNA"/>
</dbReference>
<proteinExistence type="predicted"/>